<evidence type="ECO:0000256" key="4">
    <source>
        <dbReference type="ARBA" id="ARBA00022741"/>
    </source>
</evidence>
<gene>
    <name evidence="17" type="ORF">As57867_011339</name>
</gene>
<comment type="subcellular location">
    <subcellularLocation>
        <location evidence="1">Cytoplasm</location>
        <location evidence="1">Cytoskeleton</location>
    </subcellularLocation>
</comment>
<evidence type="ECO:0000256" key="2">
    <source>
        <dbReference type="ARBA" id="ARBA00022490"/>
    </source>
</evidence>
<name>A0A6A4YLC5_9STRA</name>
<evidence type="ECO:0000256" key="8">
    <source>
        <dbReference type="ARBA" id="ARBA00023175"/>
    </source>
</evidence>
<dbReference type="PANTHER" id="PTHR45703:SF36">
    <property type="entry name" value="DYNEIN HEAVY CHAIN, CYTOPLASMIC"/>
    <property type="match status" value="1"/>
</dbReference>
<dbReference type="Pfam" id="PF12777">
    <property type="entry name" value="MT"/>
    <property type="match status" value="1"/>
</dbReference>
<evidence type="ECO:0000256" key="3">
    <source>
        <dbReference type="ARBA" id="ARBA00022701"/>
    </source>
</evidence>
<dbReference type="Gene3D" id="1.20.140.100">
    <property type="entry name" value="Dynein heavy chain, N-terminal domain 2"/>
    <property type="match status" value="1"/>
</dbReference>
<dbReference type="InterPro" id="IPR042228">
    <property type="entry name" value="Dynein_linker_3"/>
</dbReference>
<dbReference type="Gene3D" id="1.10.8.710">
    <property type="match status" value="1"/>
</dbReference>
<dbReference type="GO" id="GO:0045505">
    <property type="term" value="F:dynein intermediate chain binding"/>
    <property type="evidence" value="ECO:0007669"/>
    <property type="project" value="InterPro"/>
</dbReference>
<dbReference type="Pfam" id="PF12781">
    <property type="entry name" value="AAA_9"/>
    <property type="match status" value="1"/>
</dbReference>
<dbReference type="Pfam" id="PF12780">
    <property type="entry name" value="AAA_8"/>
    <property type="match status" value="1"/>
</dbReference>
<dbReference type="GO" id="GO:0005524">
    <property type="term" value="F:ATP binding"/>
    <property type="evidence" value="ECO:0007669"/>
    <property type="project" value="UniProtKB-KW"/>
</dbReference>
<dbReference type="Pfam" id="PF18199">
    <property type="entry name" value="Dynein_C"/>
    <property type="match status" value="1"/>
</dbReference>
<dbReference type="InterPro" id="IPR027417">
    <property type="entry name" value="P-loop_NTPase"/>
</dbReference>
<dbReference type="InterPro" id="IPR042222">
    <property type="entry name" value="Dynein_2_N"/>
</dbReference>
<reference evidence="17" key="1">
    <citation type="submission" date="2019-06" db="EMBL/GenBank/DDBJ databases">
        <title>Genomics analysis of Aphanomyces spp. identifies a new class of oomycete effector associated with host adaptation.</title>
        <authorList>
            <person name="Gaulin E."/>
        </authorList>
    </citation>
    <scope>NUCLEOTIDE SEQUENCE</scope>
    <source>
        <strain evidence="17">CBS 578.67</strain>
    </source>
</reference>
<protein>
    <recommendedName>
        <fullName evidence="18">Dynein heavy chain</fullName>
    </recommendedName>
</protein>
<comment type="caution">
    <text evidence="17">The sequence shown here is derived from an EMBL/GenBank/DDBJ whole genome shotgun (WGS) entry which is preliminary data.</text>
</comment>
<evidence type="ECO:0000259" key="16">
    <source>
        <dbReference type="Pfam" id="PF18199"/>
    </source>
</evidence>
<keyword evidence="8" id="KW-0505">Motor protein</keyword>
<keyword evidence="7" id="KW-0175">Coiled coil</keyword>
<evidence type="ECO:0000256" key="6">
    <source>
        <dbReference type="ARBA" id="ARBA00023017"/>
    </source>
</evidence>
<evidence type="ECO:0000259" key="11">
    <source>
        <dbReference type="Pfam" id="PF08393"/>
    </source>
</evidence>
<dbReference type="EMBL" id="VJMH01005277">
    <property type="protein sequence ID" value="KAF0697965.1"/>
    <property type="molecule type" value="Genomic_DNA"/>
</dbReference>
<evidence type="ECO:0000313" key="17">
    <source>
        <dbReference type="EMBL" id="KAF0697965.1"/>
    </source>
</evidence>
<feature type="domain" description="Dynein heavy chain AAA module D4" evidence="14">
    <location>
        <begin position="2346"/>
        <end position="2534"/>
    </location>
</feature>
<dbReference type="Gene3D" id="3.40.50.300">
    <property type="entry name" value="P-loop containing nucleotide triphosphate hydrolases"/>
    <property type="match status" value="6"/>
</dbReference>
<feature type="non-terminal residue" evidence="17">
    <location>
        <position position="1"/>
    </location>
</feature>
<evidence type="ECO:0000259" key="12">
    <source>
        <dbReference type="Pfam" id="PF12774"/>
    </source>
</evidence>
<dbReference type="GO" id="GO:0005874">
    <property type="term" value="C:microtubule"/>
    <property type="evidence" value="ECO:0007669"/>
    <property type="project" value="UniProtKB-KW"/>
</dbReference>
<evidence type="ECO:0000256" key="10">
    <source>
        <dbReference type="SAM" id="MobiDB-lite"/>
    </source>
</evidence>
<feature type="domain" description="Dynein heavy chain linker" evidence="11">
    <location>
        <begin position="762"/>
        <end position="1205"/>
    </location>
</feature>
<dbReference type="InterPro" id="IPR041228">
    <property type="entry name" value="Dynein_C"/>
</dbReference>
<feature type="region of interest" description="Disordered" evidence="10">
    <location>
        <begin position="1"/>
        <end position="30"/>
    </location>
</feature>
<dbReference type="InterPro" id="IPR024743">
    <property type="entry name" value="Dynein_HC_stalk"/>
</dbReference>
<dbReference type="GO" id="GO:0030286">
    <property type="term" value="C:dynein complex"/>
    <property type="evidence" value="ECO:0007669"/>
    <property type="project" value="UniProtKB-KW"/>
</dbReference>
<accession>A0A6A4YLC5</accession>
<dbReference type="InterPro" id="IPR043157">
    <property type="entry name" value="Dynein_AAA1S"/>
</dbReference>
<evidence type="ECO:0000256" key="9">
    <source>
        <dbReference type="ARBA" id="ARBA00023212"/>
    </source>
</evidence>
<evidence type="ECO:0000259" key="13">
    <source>
        <dbReference type="Pfam" id="PF12777"/>
    </source>
</evidence>
<dbReference type="Gene3D" id="1.10.287.2620">
    <property type="match status" value="1"/>
</dbReference>
<dbReference type="PANTHER" id="PTHR45703">
    <property type="entry name" value="DYNEIN HEAVY CHAIN"/>
    <property type="match status" value="1"/>
</dbReference>
<feature type="domain" description="Dynein heavy chain hydrolytic ATP-binding dynein motor region" evidence="12">
    <location>
        <begin position="1348"/>
        <end position="1699"/>
    </location>
</feature>
<evidence type="ECO:0000259" key="15">
    <source>
        <dbReference type="Pfam" id="PF12781"/>
    </source>
</evidence>
<feature type="compositionally biased region" description="Basic and acidic residues" evidence="10">
    <location>
        <begin position="21"/>
        <end position="30"/>
    </location>
</feature>
<dbReference type="InterPro" id="IPR013602">
    <property type="entry name" value="Dynein_heavy_linker"/>
</dbReference>
<dbReference type="Gene3D" id="1.20.920.20">
    <property type="match status" value="1"/>
</dbReference>
<dbReference type="Pfam" id="PF12775">
    <property type="entry name" value="AAA_7"/>
    <property type="match status" value="1"/>
</dbReference>
<evidence type="ECO:0000256" key="7">
    <source>
        <dbReference type="ARBA" id="ARBA00023054"/>
    </source>
</evidence>
<dbReference type="Pfam" id="PF12774">
    <property type="entry name" value="AAA_6"/>
    <property type="match status" value="1"/>
</dbReference>
<evidence type="ECO:0008006" key="18">
    <source>
        <dbReference type="Google" id="ProtNLM"/>
    </source>
</evidence>
<proteinExistence type="predicted"/>
<organism evidence="17">
    <name type="scientific">Aphanomyces stellatus</name>
    <dbReference type="NCBI Taxonomy" id="120398"/>
    <lineage>
        <taxon>Eukaryota</taxon>
        <taxon>Sar</taxon>
        <taxon>Stramenopiles</taxon>
        <taxon>Oomycota</taxon>
        <taxon>Saprolegniomycetes</taxon>
        <taxon>Saprolegniales</taxon>
        <taxon>Verrucalvaceae</taxon>
        <taxon>Aphanomyces</taxon>
    </lineage>
</organism>
<dbReference type="InterPro" id="IPR026983">
    <property type="entry name" value="DHC"/>
</dbReference>
<dbReference type="InterPro" id="IPR035699">
    <property type="entry name" value="AAA_6"/>
</dbReference>
<keyword evidence="2" id="KW-0963">Cytoplasm</keyword>
<keyword evidence="4" id="KW-0547">Nucleotide-binding</keyword>
<dbReference type="SUPFAM" id="SSF52540">
    <property type="entry name" value="P-loop containing nucleoside triphosphate hydrolases"/>
    <property type="match status" value="1"/>
</dbReference>
<dbReference type="OrthoDB" id="447173at2759"/>
<dbReference type="InterPro" id="IPR024317">
    <property type="entry name" value="Dynein_heavy_chain_D4_dom"/>
</dbReference>
<dbReference type="GO" id="GO:0007018">
    <property type="term" value="P:microtubule-based movement"/>
    <property type="evidence" value="ECO:0007669"/>
    <property type="project" value="InterPro"/>
</dbReference>
<keyword evidence="5" id="KW-0067">ATP-binding</keyword>
<dbReference type="Pfam" id="PF08393">
    <property type="entry name" value="DHC_N2"/>
    <property type="match status" value="1"/>
</dbReference>
<dbReference type="InterPro" id="IPR035706">
    <property type="entry name" value="AAA_9"/>
</dbReference>
<keyword evidence="3" id="KW-0493">Microtubule</keyword>
<dbReference type="Gene3D" id="3.20.180.20">
    <property type="entry name" value="Dynein heavy chain, N-terminal domain 2"/>
    <property type="match status" value="1"/>
</dbReference>
<feature type="domain" description="Dynein heavy chain coiled coil stalk" evidence="13">
    <location>
        <begin position="2653"/>
        <end position="2927"/>
    </location>
</feature>
<evidence type="ECO:0000256" key="1">
    <source>
        <dbReference type="ARBA" id="ARBA00004245"/>
    </source>
</evidence>
<sequence length="4072" mass="461602">PSKSVAPSPRVMGHRTLKLRKSIDEREKRDAMDTLRAENKDLHAALVARFRHNVQASAESPAKPLSLDDVHTIEDAILYFLSEKHRKNVLYFRPQKLEPNMPYRPYDLVHVEPLSQNNKDEHFLMGATNLVHYKANEHAECIPVAEWVYHSHMFDHLLKGIPLFQQLLRRRMFANWHLKVKMRLYHETRERLFLALHGARPAFCAALMAVHLASNSIRRVCALGVQVTPIVKSMTLNEWNQLQEKRVRDLETHLTDAKATVHMALHRLVQSIREDRSPDTYLEKLDNTDMYDMRQAYPKWKSIPIVALKEFKKRNADQIEQAKMDFVLLPSLFRLIQYIFSESLYFMVLTSTTHLHRQFAAVVNNPCAITVAVSFVLHDSGGMILEPTEADMLHHSMEALSRLIALANSYSSERHLEDYLGENELDEAAGGGSALAGMRLVDLLKLDMGFHNEVQHIRTTIKLAFTRVATQVRSFETLRPIYSSLNDPSEVLPTIDSLTNYMATMPSLLKTIQMSIGRLDKWQHLCHKTQASWTIGFMEIHCRHIITDCLDQINSQRNKAHQLLNDLTTRGILQCVTALKDAITVLDERPQMTEAFCEQKRTARLIFENEKQLLQDIRMVEEAFKALKVNCPAAASDCIGQYNLIHALQAKYNLSFQANLKFSKKMLPIIAQQVAQALQKFASQCKRILNALEANVTIRNTQTFITGKGDFESKLNPLNEIKTELDSISESALKFHEYQKIMGIKVTPVVLLEVARSLWIEVHDVWTICQEWRMTHAMMHAHKFIVQSWTKNQATTKAFLVRAESIKCRFDNKIFYGIRSELHTFLKQLDLAVELGASYIKPTHWDQIFKILGGDLNIHTFSLKQLNDLELWSHTDKIRSITYHARVDAETDTKLQAMKAKWAATELVCTENLELDLVVVDDLLATLDDDLVQVQSLMQTTSQPSLYQALTSWSDEINYIQDTLELWVSAQGDWQKLDRIFKLPDIQQSVRHANVEFQMLSRKWKAMMKGVRVTTSIQQCVREVTNRTFLSDAKSLFERLWKQLVLFLQEKRREYPRFNFVSDRELLIIMAGTTLNLSKETRENALQLGTVVTKCFEHVLRISLETVRHIVKKPTSPQLKPTTPLSTANPPPPLMMPVAPPSGEFSADDGSTGEVVYSIDIVTVFGKFDESLSLNNSVQISQRPEGWMKELAKMIRRAMKEGLKQLMAEDSDLLQFYVNETPRGEKNTDTLCSLVDKWPLQLLVLACRIYFNNELYEWIHKNGMSEPLQRRLQQHTTECVEALREKTNSKHRHAMTTLTMCFLNHANTLRRLQEGQQVGFQWTQILQYHWKSETQTCVVTHGVKTFDYGYEYLGPHSTIALTPLTERMMWNMSMAFRLHSGALVYGETGVSKQAAIRELVQSIGALCVVYDCSIQFNLLQLGRILGGIVQCQAYVSVVGLEHVVPDMFGLFVHQVKRLQHALKNHKEKIFLDGTLVALHAHHSTHHNFGVFCKLTVTSESKAMPMLHQCASAFIAIACHFHIPDVAVLIQLYLTCLGFRHSERLTRALHSFLLLLGSSYCRSPGEFLSVRTVKKVVTLAANYLDMFQCVLDVDRVHNFSLRRRRRDEDQVVAYAIWNSIGSRIAPDRKRFFLNLLHRYFPSFHNVELDILKTKQHIHDILDARRLVKTPLATRKVVELHHLCSTYAINVVTGGIASGKSTTIEILGSLKKNNERAKCFRIATSTFGVAEFYGHFSKQQNEWFDGIVAHYIRQRVSDTSRKQYGYVPWLIFDGEMSNACVEPLYAIMDDLSVVHLPNGEYLDMTQIKIFFETSSLDHWSPSALSRFGIMYMPDDALPYTVFVKAWFLRLQKQQPPLDFRILFGAQHSVQTMRSHLPVLIDVCRTHSNPAVKFHPPTMVNKFLSILSRFMERLSPNSPTLIADALIVYLSACTWSLGTAVVQSAKPIFHNALLKIAPELKCHKLFTHGKTFFDVYWHIEGVSITLASWASKVHHMDWSTLVSHRNILVANETSIYIEHMITHFATEKSHMILVGARGVGKSVKTKRALTSLSDRMVIRTINVDKQTHAVAFQDQVMGSLDRKMKGLYGPCTGKQAAVFHIEDMHLCQHDCQEQIRQVIDLHGVYNRTSFDFVELSSIVFVGAASLHRPNEALNLPMRLLRHFHLVWPPELTPDIMFQMFKGLPVYVHGTFPISYSLDMVWKALQFPLLLLQAAWGHEFHSPHAIFTLGDIVHVYGSLLRASRLNFQTKFRLEALVLNLTVNYYRDKMRLSPNDAGVYSHLSVPILKTLEFESTHAEGGLFLFADKGDGSGYIGLTQEGAVNLFITGDEKFQWHHPTFKESVVQHLAPFPTAIDHVLHLLVCMADMKPHALLRGPRGCGKRTTVILVCGILSYKYVEIRQSVHVPKLLKDVLLAVGTHASNTILYVALEQLTSAWRQLLMHVVRDGDLPWSLYSSNDLEYITDEIKKLPSMQHMNPSKAQCYALYHENLKKHLHLAMSMRTDDAIMDELVDHYTSILQCCSVHIFTPWTIDCFHAVVSTAGIPPLLQPVMMHIHNLFLQEESVAPRLHRMNPSRTFKTFLKTWDVMYHDRRKAIDQVRVNYSTGLKNMKEHIKVINALIGKEKKMIKAIKVASAKSDDLLKRYGKQHSIEEVLHAAFAKEDGAYQVMKSAIDDEKGKLEEELDQTVPEIQAAIISLNKINKLHITEMKSFTSPPDLVRLVMQAVCVLLGLGSAPTWDDAVFVLCDMRFLDRLRTYDKDNIQDSIMKKLDKFVQHPKFNEDEMKRASIASTSLCRWVLAMVRYHTVMTYVRPKKAKLDMASENMERLECKVRTAMEAWKVCETKTKALHAAWTENEAHKAALQKEGQQIRERTTAVDRVSVVFEHLKPMLRNQLHEFTAVEQTITGDCLVLAATSAYLGSVAPTKRAALVEAWTTHCRASSLPVSSTLLATTLGKEGIQELQAACPLLDTGVLTTVHFLSRWRHSAAFQKYPLLIDPAGIATAWIKSTERMALEVIAANDPMIMSRFEMSLPNSTAVILVDRVDQCDEAALLDLLHALGAHHAKRPVYFATETDCTVSWSIRLLEAFHILSFELEASDLQEHVIQMFFAHFFSPQESELRALNERLLDDVRHRRVHIDQLLKQIALAQSNLLSCEEDMLALVSRMNSLTQILTNMEIKSNNIALHQTSRVAFHLIGCRGRSLVQAAVAFGVNKPHKCLAALQLSLTQLAMEIVIKPPAFICHQLTSVFLHEVLHSLPSDLHLGFCFYVALGICDVDAPALVALCRRQITAFRNHAFQGLHVTDDQSSPTLTHAVATRVVLSAVEKGVHHLLATAPPSSSIHPCHAIHMQDILDGSARLFLTQDGARRSSTLVQLLTKWQPLFHLPGFEHLLDDVDDDPSAYEAYATSSPHSLYDAPSTAYVTSLSCLAKFAMLALSHQLITQAMLHDVIEAVVPSVVLPSVSIPDMAALSDGHRPIAVRYNTETVVHPLWCLVEAAQGLGIREDEITYFSLLSSEAVATALKAIKDGASHGGWVILQDMLHLNAADKLELSRQIESIEDGDVAVHSDFRLWLIHDDADTLFPTSNLKTYFFNSETTMPHGLKHASGTLHTKYIHGLVLFHLLVQHGLHAASPTLHARFSLYELEQADFLLRCLCDDKDAGFHADGWSPAQVASVLVALYKSNISDGAVAAQYDALYRWCLEFATKTHGGDSGLSVWHHRLRQATKMLTHARMGHKSARNIWGESPLSRLSDDIMPSQALWIDASVLGLPESVDGYFDWEIAEYILGHLSKLHAPTLPLSVPEGAFLDALMFQLPKETAFQHTARRALMQQPPTAAPLDQVLWLEMLAFEKYLGHIWSHLRTSTTADTLGLLQRGFVAPWMRASYASPARLRDWVTWVQASVSMYQEWLWTERHPLFRLQAFENPRALLMTALETHAIATNVPMSDLVLATSKPDPSDGAASSPLWIGHLFFRNAKWTGTHLALLDEQDDLIQRSAPLEIYAWPRHEVDLELFPCPIYAYYFTSLPTAAAATAPPDRFSPSRSVLGHIFVPLPSASASPAFYHAKGVVCVLNEAFLS</sequence>
<feature type="domain" description="Dynein heavy chain C-terminal" evidence="16">
    <location>
        <begin position="3872"/>
        <end position="4014"/>
    </location>
</feature>
<dbReference type="GO" id="GO:0051959">
    <property type="term" value="F:dynein light intermediate chain binding"/>
    <property type="evidence" value="ECO:0007669"/>
    <property type="project" value="InterPro"/>
</dbReference>
<keyword evidence="6" id="KW-0243">Dynein</keyword>
<keyword evidence="9" id="KW-0206">Cytoskeleton</keyword>
<feature type="domain" description="Dynein heavy chain ATP-binding dynein motor region" evidence="15">
    <location>
        <begin position="2985"/>
        <end position="3171"/>
    </location>
</feature>
<evidence type="ECO:0000256" key="5">
    <source>
        <dbReference type="ARBA" id="ARBA00022840"/>
    </source>
</evidence>
<evidence type="ECO:0000259" key="14">
    <source>
        <dbReference type="Pfam" id="PF12780"/>
    </source>
</evidence>
<dbReference type="Gene3D" id="1.20.58.1120">
    <property type="match status" value="1"/>
</dbReference>